<dbReference type="Pfam" id="PF12296">
    <property type="entry name" value="HsbA"/>
    <property type="match status" value="1"/>
</dbReference>
<keyword evidence="1" id="KW-0732">Signal</keyword>
<organism evidence="2 3">
    <name type="scientific">Peltaster fructicola</name>
    <dbReference type="NCBI Taxonomy" id="286661"/>
    <lineage>
        <taxon>Eukaryota</taxon>
        <taxon>Fungi</taxon>
        <taxon>Dikarya</taxon>
        <taxon>Ascomycota</taxon>
        <taxon>Pezizomycotina</taxon>
        <taxon>Dothideomycetes</taxon>
        <taxon>Dothideomycetes incertae sedis</taxon>
        <taxon>Peltaster</taxon>
    </lineage>
</organism>
<evidence type="ECO:0000256" key="1">
    <source>
        <dbReference type="SAM" id="SignalP"/>
    </source>
</evidence>
<dbReference type="Proteomes" id="UP000503462">
    <property type="component" value="Chromosome 3"/>
</dbReference>
<accession>A0A6H0XUW4</accession>
<dbReference type="EMBL" id="CP051141">
    <property type="protein sequence ID" value="QIW98418.1"/>
    <property type="molecule type" value="Genomic_DNA"/>
</dbReference>
<feature type="signal peptide" evidence="1">
    <location>
        <begin position="1"/>
        <end position="20"/>
    </location>
</feature>
<dbReference type="OrthoDB" id="3485059at2759"/>
<dbReference type="AlphaFoldDB" id="A0A6H0XUW4"/>
<dbReference type="PANTHER" id="PTHR38123:SF4">
    <property type="entry name" value="CELL WALL GALACTOMANNOPROTEIN, PUTATIVE (AFU_ORTHOLOGUE AFUA_4G00870)-RELATED"/>
    <property type="match status" value="1"/>
</dbReference>
<name>A0A6H0XUW4_9PEZI</name>
<gene>
    <name evidence="2" type="ORF">AMS68_003936</name>
</gene>
<protein>
    <submittedName>
        <fullName evidence="2">Uncharacterized protein</fullName>
    </submittedName>
</protein>
<dbReference type="GO" id="GO:0005576">
    <property type="term" value="C:extracellular region"/>
    <property type="evidence" value="ECO:0007669"/>
    <property type="project" value="TreeGrafter"/>
</dbReference>
<proteinExistence type="predicted"/>
<evidence type="ECO:0000313" key="3">
    <source>
        <dbReference type="Proteomes" id="UP000503462"/>
    </source>
</evidence>
<sequence length="175" mass="18234">MRAAIFRLLPLLACSALVSADANSVISAFNQVNADLVKLDIDVNATPSGIVGIGPALQVSVDSVTVDNDLIATQAQVTRSSVFTASESNNIVNAIQQVAGTANTTIADVIKQYNTFGGLAPVVLAALYQLRQDQNNLGVSLYSKLDSSQLNRGIQILVGLNQAFGRAITAYGGTP</sequence>
<evidence type="ECO:0000313" key="2">
    <source>
        <dbReference type="EMBL" id="QIW98418.1"/>
    </source>
</evidence>
<feature type="chain" id="PRO_5026143245" evidence="1">
    <location>
        <begin position="21"/>
        <end position="175"/>
    </location>
</feature>
<dbReference type="InterPro" id="IPR021054">
    <property type="entry name" value="Cell_wall_mannoprotein_1"/>
</dbReference>
<reference evidence="2 3" key="1">
    <citation type="journal article" date="2016" name="Sci. Rep.">
        <title>Peltaster fructicola genome reveals evolution from an invasive phytopathogen to an ectophytic parasite.</title>
        <authorList>
            <person name="Xu C."/>
            <person name="Chen H."/>
            <person name="Gleason M.L."/>
            <person name="Xu J.R."/>
            <person name="Liu H."/>
            <person name="Zhang R."/>
            <person name="Sun G."/>
        </authorList>
    </citation>
    <scope>NUCLEOTIDE SEQUENCE [LARGE SCALE GENOMIC DNA]</scope>
    <source>
        <strain evidence="2 3">LNHT1506</strain>
    </source>
</reference>
<dbReference type="PANTHER" id="PTHR38123">
    <property type="entry name" value="CELL WALL SERINE-THREONINE-RICH GALACTOMANNOPROTEIN MP1 (AFU_ORTHOLOGUE AFUA_4G03240)"/>
    <property type="match status" value="1"/>
</dbReference>
<keyword evidence="3" id="KW-1185">Reference proteome</keyword>
<dbReference type="Gene3D" id="1.20.1280.140">
    <property type="match status" value="1"/>
</dbReference>